<name>A0A1R1PT10_ZANCU</name>
<comment type="caution">
    <text evidence="2">The sequence shown here is derived from an EMBL/GenBank/DDBJ whole genome shotgun (WGS) entry which is preliminary data.</text>
</comment>
<proteinExistence type="predicted"/>
<protein>
    <submittedName>
        <fullName evidence="2">Uncharacterized protein</fullName>
    </submittedName>
</protein>
<evidence type="ECO:0000313" key="2">
    <source>
        <dbReference type="EMBL" id="OMH84059.1"/>
    </source>
</evidence>
<dbReference type="EMBL" id="LSSK01000259">
    <property type="protein sequence ID" value="OMH84059.1"/>
    <property type="molecule type" value="Genomic_DNA"/>
</dbReference>
<evidence type="ECO:0000313" key="3">
    <source>
        <dbReference type="Proteomes" id="UP000188320"/>
    </source>
</evidence>
<accession>A0A1R1PT10</accession>
<reference evidence="3" key="1">
    <citation type="submission" date="2017-01" db="EMBL/GenBank/DDBJ databases">
        <authorList>
            <person name="Wang Y."/>
            <person name="White M."/>
            <person name="Kvist S."/>
            <person name="Moncalvo J.-M."/>
        </authorList>
    </citation>
    <scope>NUCLEOTIDE SEQUENCE [LARGE SCALE GENOMIC DNA]</scope>
    <source>
        <strain evidence="3">COL-18-3</strain>
    </source>
</reference>
<dbReference type="Proteomes" id="UP000188320">
    <property type="component" value="Unassembled WGS sequence"/>
</dbReference>
<gene>
    <name evidence="2" type="ORF">AX774_g2425</name>
</gene>
<organism evidence="2 3">
    <name type="scientific">Zancudomyces culisetae</name>
    <name type="common">Gut fungus</name>
    <name type="synonym">Smittium culisetae</name>
    <dbReference type="NCBI Taxonomy" id="1213189"/>
    <lineage>
        <taxon>Eukaryota</taxon>
        <taxon>Fungi</taxon>
        <taxon>Fungi incertae sedis</taxon>
        <taxon>Zoopagomycota</taxon>
        <taxon>Kickxellomycotina</taxon>
        <taxon>Harpellomycetes</taxon>
        <taxon>Harpellales</taxon>
        <taxon>Legeriomycetaceae</taxon>
        <taxon>Zancudomyces</taxon>
    </lineage>
</organism>
<feature type="chain" id="PRO_5013385768" evidence="1">
    <location>
        <begin position="19"/>
        <end position="136"/>
    </location>
</feature>
<keyword evidence="1" id="KW-0732">Signal</keyword>
<sequence>MKFSVFSMMCLSLGMTSAYSIADSNQAAKNKQADNSPNRLCGCHHQKKMKLEIFSKTHYQGKSQIKHLKPGRCYNIPSTGSAKMDDGKPGSGDITFCVEADCQGHCFTASRSILLYPDNIPGIDLGAYAKSVGWTL</sequence>
<evidence type="ECO:0000256" key="1">
    <source>
        <dbReference type="SAM" id="SignalP"/>
    </source>
</evidence>
<dbReference type="AlphaFoldDB" id="A0A1R1PT10"/>
<feature type="signal peptide" evidence="1">
    <location>
        <begin position="1"/>
        <end position="18"/>
    </location>
</feature>
<keyword evidence="3" id="KW-1185">Reference proteome</keyword>